<protein>
    <submittedName>
        <fullName evidence="2">Uncharacterized protein</fullName>
    </submittedName>
</protein>
<proteinExistence type="predicted"/>
<dbReference type="Proteomes" id="UP000199093">
    <property type="component" value="Unassembled WGS sequence"/>
</dbReference>
<dbReference type="AlphaFoldDB" id="A0A1G8LKK8"/>
<accession>A0A1G8LKK8</accession>
<gene>
    <name evidence="2" type="ORF">SAMN04487993_1006219</name>
</gene>
<dbReference type="STRING" id="555512.SAMN04487993_1006219"/>
<organism evidence="2 3">
    <name type="scientific">Salipiger marinus</name>
    <dbReference type="NCBI Taxonomy" id="555512"/>
    <lineage>
        <taxon>Bacteria</taxon>
        <taxon>Pseudomonadati</taxon>
        <taxon>Pseudomonadota</taxon>
        <taxon>Alphaproteobacteria</taxon>
        <taxon>Rhodobacterales</taxon>
        <taxon>Roseobacteraceae</taxon>
        <taxon>Salipiger</taxon>
    </lineage>
</organism>
<feature type="compositionally biased region" description="Basic and acidic residues" evidence="1">
    <location>
        <begin position="113"/>
        <end position="130"/>
    </location>
</feature>
<dbReference type="EMBL" id="FNEJ01000006">
    <property type="protein sequence ID" value="SDI56206.1"/>
    <property type="molecule type" value="Genomic_DNA"/>
</dbReference>
<evidence type="ECO:0000313" key="2">
    <source>
        <dbReference type="EMBL" id="SDI56206.1"/>
    </source>
</evidence>
<reference evidence="2 3" key="1">
    <citation type="submission" date="2016-10" db="EMBL/GenBank/DDBJ databases">
        <authorList>
            <person name="de Groot N.N."/>
        </authorList>
    </citation>
    <scope>NUCLEOTIDE SEQUENCE [LARGE SCALE GENOMIC DNA]</scope>
    <source>
        <strain evidence="2 3">DSM 26424</strain>
    </source>
</reference>
<sequence length="200" mass="21585">MSVDELTPAPVQIIAGQGPYIVPHPYGGADELRVTVVSLTGRTVLSQSQFSLSPAAAEMSGALTLDATVAGLHAGAKLAIQRSTRIEQGYRGENARERGLQRQLDRTTQATQDTRRELDSALRTPPDHGPLRPVTRPPEERGGKIFAWSDDGYEVIEGPHLQAVASLIASRPMSFPMDLGWANDPVITATYDLGWSNEDA</sequence>
<dbReference type="OrthoDB" id="7877378at2"/>
<evidence type="ECO:0000256" key="1">
    <source>
        <dbReference type="SAM" id="MobiDB-lite"/>
    </source>
</evidence>
<feature type="compositionally biased region" description="Basic and acidic residues" evidence="1">
    <location>
        <begin position="91"/>
        <end position="105"/>
    </location>
</feature>
<name>A0A1G8LKK8_9RHOB</name>
<dbReference type="RefSeq" id="WP_089845998.1">
    <property type="nucleotide sequence ID" value="NZ_FNEJ01000006.1"/>
</dbReference>
<keyword evidence="3" id="KW-1185">Reference proteome</keyword>
<evidence type="ECO:0000313" key="3">
    <source>
        <dbReference type="Proteomes" id="UP000199093"/>
    </source>
</evidence>
<feature type="region of interest" description="Disordered" evidence="1">
    <location>
        <begin position="91"/>
        <end position="143"/>
    </location>
</feature>